<evidence type="ECO:0000313" key="10">
    <source>
        <dbReference type="Proteomes" id="UP000265716"/>
    </source>
</evidence>
<dbReference type="Proteomes" id="UP000285712">
    <property type="component" value="Unassembled WGS sequence"/>
</dbReference>
<evidence type="ECO:0000313" key="9">
    <source>
        <dbReference type="Proteomes" id="UP000265427"/>
    </source>
</evidence>
<evidence type="ECO:0000313" key="12">
    <source>
        <dbReference type="Proteomes" id="UP000266239"/>
    </source>
</evidence>
<protein>
    <recommendedName>
        <fullName evidence="16">PLAC8 family protein</fullName>
    </recommendedName>
</protein>
<dbReference type="EMBL" id="QUTF01011786">
    <property type="protein sequence ID" value="RHZ26957.1"/>
    <property type="molecule type" value="Genomic_DNA"/>
</dbReference>
<gene>
    <name evidence="2" type="ORF">DYB25_001010</name>
    <name evidence="8" type="ORF">DYB26_004763</name>
    <name evidence="7" type="ORF">DYB31_011426</name>
    <name evidence="5" type="ORF">DYB35_010973</name>
    <name evidence="3" type="ORF">DYB36_003115</name>
    <name evidence="6" type="ORF">DYB37_002300</name>
    <name evidence="4" type="ORF">DYB38_010327</name>
</gene>
<keyword evidence="1" id="KW-1133">Transmembrane helix</keyword>
<evidence type="ECO:0008006" key="16">
    <source>
        <dbReference type="Google" id="ProtNLM"/>
    </source>
</evidence>
<dbReference type="AlphaFoldDB" id="A0A397CB32"/>
<dbReference type="Proteomes" id="UP000285430">
    <property type="component" value="Unassembled WGS sequence"/>
</dbReference>
<dbReference type="VEuPathDB" id="FungiDB:H257_16837"/>
<dbReference type="EMBL" id="QUTC01011182">
    <property type="protein sequence ID" value="RHY39150.1"/>
    <property type="molecule type" value="Genomic_DNA"/>
</dbReference>
<evidence type="ECO:0000313" key="15">
    <source>
        <dbReference type="Proteomes" id="UP000286510"/>
    </source>
</evidence>
<keyword evidence="1" id="KW-0472">Membrane</keyword>
<dbReference type="EMBL" id="QUTE01008515">
    <property type="protein sequence ID" value="RHZ24227.1"/>
    <property type="molecule type" value="Genomic_DNA"/>
</dbReference>
<feature type="transmembrane region" description="Helical" evidence="1">
    <location>
        <begin position="109"/>
        <end position="126"/>
    </location>
</feature>
<evidence type="ECO:0000313" key="5">
    <source>
        <dbReference type="EMBL" id="RHY95933.1"/>
    </source>
</evidence>
<organism evidence="4 10">
    <name type="scientific">Aphanomyces astaci</name>
    <name type="common">Crayfish plague agent</name>
    <dbReference type="NCBI Taxonomy" id="112090"/>
    <lineage>
        <taxon>Eukaryota</taxon>
        <taxon>Sar</taxon>
        <taxon>Stramenopiles</taxon>
        <taxon>Oomycota</taxon>
        <taxon>Saprolegniomycetes</taxon>
        <taxon>Saprolegniales</taxon>
        <taxon>Verrucalvaceae</taxon>
        <taxon>Aphanomyces</taxon>
    </lineage>
</organism>
<evidence type="ECO:0000256" key="1">
    <source>
        <dbReference type="SAM" id="Phobius"/>
    </source>
</evidence>
<evidence type="ECO:0000313" key="4">
    <source>
        <dbReference type="EMBL" id="RHY39150.1"/>
    </source>
</evidence>
<evidence type="ECO:0000313" key="8">
    <source>
        <dbReference type="EMBL" id="RHZ26957.1"/>
    </source>
</evidence>
<evidence type="ECO:0000313" key="14">
    <source>
        <dbReference type="Proteomes" id="UP000285712"/>
    </source>
</evidence>
<reference evidence="9 10" key="1">
    <citation type="submission" date="2018-08" db="EMBL/GenBank/DDBJ databases">
        <title>Aphanomyces genome sequencing and annotation.</title>
        <authorList>
            <person name="Minardi D."/>
            <person name="Oidtmann B."/>
            <person name="Van Der Giezen M."/>
            <person name="Studholme D.J."/>
        </authorList>
    </citation>
    <scope>NUCLEOTIDE SEQUENCE [LARGE SCALE GENOMIC DNA]</scope>
    <source>
        <strain evidence="7 11">197901</strain>
        <strain evidence="6 13">Da</strain>
        <strain evidence="8 15">FDL457</strain>
        <strain evidence="3 9">Kv</strain>
        <strain evidence="4 10">SA</strain>
        <strain evidence="5 14">Sv</strain>
        <strain evidence="2 12">Yx</strain>
    </source>
</reference>
<feature type="transmembrane region" description="Helical" evidence="1">
    <location>
        <begin position="66"/>
        <end position="89"/>
    </location>
</feature>
<dbReference type="EMBL" id="QUTH01002744">
    <property type="protein sequence ID" value="RHZ24191.1"/>
    <property type="molecule type" value="Genomic_DNA"/>
</dbReference>
<dbReference type="Proteomes" id="UP000266239">
    <property type="component" value="Unassembled WGS sequence"/>
</dbReference>
<evidence type="ECO:0000313" key="3">
    <source>
        <dbReference type="EMBL" id="RHY24103.1"/>
    </source>
</evidence>
<dbReference type="EMBL" id="QUTG01002518">
    <property type="protein sequence ID" value="RHY95933.1"/>
    <property type="molecule type" value="Genomic_DNA"/>
</dbReference>
<keyword evidence="1" id="KW-0812">Transmembrane</keyword>
<accession>A0A397CB32</accession>
<dbReference type="InterPro" id="IPR006461">
    <property type="entry name" value="PLAC_motif_containing"/>
</dbReference>
<dbReference type="NCBIfam" id="TIGR01571">
    <property type="entry name" value="A_thal_Cys_rich"/>
    <property type="match status" value="1"/>
</dbReference>
<comment type="caution">
    <text evidence="4">The sequence shown here is derived from an EMBL/GenBank/DDBJ whole genome shotgun (WGS) entry which is preliminary data.</text>
</comment>
<dbReference type="Proteomes" id="UP000266196">
    <property type="component" value="Unassembled WGS sequence"/>
</dbReference>
<evidence type="ECO:0000313" key="6">
    <source>
        <dbReference type="EMBL" id="RHZ24191.1"/>
    </source>
</evidence>
<proteinExistence type="predicted"/>
<evidence type="ECO:0000313" key="11">
    <source>
        <dbReference type="Proteomes" id="UP000266196"/>
    </source>
</evidence>
<dbReference type="EMBL" id="QUSZ01001944">
    <property type="protein sequence ID" value="RHY24103.1"/>
    <property type="molecule type" value="Genomic_DNA"/>
</dbReference>
<dbReference type="PANTHER" id="PTHR15907">
    <property type="entry name" value="DUF614 FAMILY PROTEIN-RELATED"/>
    <property type="match status" value="1"/>
</dbReference>
<evidence type="ECO:0000313" key="7">
    <source>
        <dbReference type="EMBL" id="RHZ24227.1"/>
    </source>
</evidence>
<evidence type="ECO:0000313" key="13">
    <source>
        <dbReference type="Proteomes" id="UP000285430"/>
    </source>
</evidence>
<evidence type="ECO:0000313" key="2">
    <source>
        <dbReference type="EMBL" id="RHY00802.1"/>
    </source>
</evidence>
<name>A0A397CB32_APHAT</name>
<dbReference type="Pfam" id="PF04749">
    <property type="entry name" value="PLAC8"/>
    <property type="match status" value="1"/>
</dbReference>
<dbReference type="Proteomes" id="UP000265716">
    <property type="component" value="Unassembled WGS sequence"/>
</dbReference>
<sequence>MSAQTTPTAYGATEPLVGGPNGVPLAHELQWKAGVFGCFTDCWPNCAMAFFCPCVSLAQTLHRVGVYSYTVGLLVFGVLYALMGISDYIQFTRNVDDSDDLWGPADSWATVYILLGAVNVILVMRVRAAVRDLQHIQGGSVCEDFWCVLCCQCCIIAQLATEVHAYDKGECQFGPKDSLPGYVV</sequence>
<dbReference type="Proteomes" id="UP000286510">
    <property type="component" value="Unassembled WGS sequence"/>
</dbReference>
<dbReference type="Proteomes" id="UP000265427">
    <property type="component" value="Unassembled WGS sequence"/>
</dbReference>
<dbReference type="EMBL" id="QUTA01009588">
    <property type="protein sequence ID" value="RHY00802.1"/>
    <property type="molecule type" value="Genomic_DNA"/>
</dbReference>